<evidence type="ECO:0000256" key="4">
    <source>
        <dbReference type="ARBA" id="ARBA00022989"/>
    </source>
</evidence>
<keyword evidence="5 8" id="KW-0472">Membrane</keyword>
<evidence type="ECO:0000256" key="7">
    <source>
        <dbReference type="ARBA" id="ARBA00023180"/>
    </source>
</evidence>
<evidence type="ECO:0000313" key="10">
    <source>
        <dbReference type="Proteomes" id="UP000813462"/>
    </source>
</evidence>
<keyword evidence="4 8" id="KW-1133">Transmembrane helix</keyword>
<accession>A0A978URN9</accession>
<gene>
    <name evidence="9" type="ORF">FEM48_Zijuj09G0075700</name>
</gene>
<evidence type="ECO:0000256" key="1">
    <source>
        <dbReference type="ARBA" id="ARBA00004479"/>
    </source>
</evidence>
<dbReference type="GO" id="GO:0016020">
    <property type="term" value="C:membrane"/>
    <property type="evidence" value="ECO:0007669"/>
    <property type="project" value="UniProtKB-SubCell"/>
</dbReference>
<dbReference type="Proteomes" id="UP000813462">
    <property type="component" value="Unassembled WGS sequence"/>
</dbReference>
<comment type="subcellular location">
    <subcellularLocation>
        <location evidence="1">Membrane</location>
        <topology evidence="1">Single-pass type I membrane protein</topology>
    </subcellularLocation>
</comment>
<organism evidence="9 10">
    <name type="scientific">Ziziphus jujuba var. spinosa</name>
    <dbReference type="NCBI Taxonomy" id="714518"/>
    <lineage>
        <taxon>Eukaryota</taxon>
        <taxon>Viridiplantae</taxon>
        <taxon>Streptophyta</taxon>
        <taxon>Embryophyta</taxon>
        <taxon>Tracheophyta</taxon>
        <taxon>Spermatophyta</taxon>
        <taxon>Magnoliopsida</taxon>
        <taxon>eudicotyledons</taxon>
        <taxon>Gunneridae</taxon>
        <taxon>Pentapetalae</taxon>
        <taxon>rosids</taxon>
        <taxon>fabids</taxon>
        <taxon>Rosales</taxon>
        <taxon>Rhamnaceae</taxon>
        <taxon>Paliureae</taxon>
        <taxon>Ziziphus</taxon>
    </lineage>
</organism>
<feature type="transmembrane region" description="Helical" evidence="8">
    <location>
        <begin position="79"/>
        <end position="105"/>
    </location>
</feature>
<evidence type="ECO:0000256" key="2">
    <source>
        <dbReference type="ARBA" id="ARBA00022692"/>
    </source>
</evidence>
<name>A0A978URN9_ZIZJJ</name>
<dbReference type="InterPro" id="IPR032675">
    <property type="entry name" value="LRR_dom_sf"/>
</dbReference>
<dbReference type="PANTHER" id="PTHR48063:SF98">
    <property type="entry name" value="LRR RECEPTOR-LIKE SERINE_THREONINE-PROTEIN KINASE FLS2"/>
    <property type="match status" value="1"/>
</dbReference>
<proteinExistence type="predicted"/>
<comment type="caution">
    <text evidence="9">The sequence shown here is derived from an EMBL/GenBank/DDBJ whole genome shotgun (WGS) entry which is preliminary data.</text>
</comment>
<keyword evidence="2 8" id="KW-0812">Transmembrane</keyword>
<evidence type="ECO:0000313" key="9">
    <source>
        <dbReference type="EMBL" id="KAH7517539.1"/>
    </source>
</evidence>
<evidence type="ECO:0000256" key="8">
    <source>
        <dbReference type="SAM" id="Phobius"/>
    </source>
</evidence>
<dbReference type="Gene3D" id="3.80.10.10">
    <property type="entry name" value="Ribonuclease Inhibitor"/>
    <property type="match status" value="1"/>
</dbReference>
<evidence type="ECO:0000256" key="5">
    <source>
        <dbReference type="ARBA" id="ARBA00023136"/>
    </source>
</evidence>
<evidence type="ECO:0000256" key="6">
    <source>
        <dbReference type="ARBA" id="ARBA00023170"/>
    </source>
</evidence>
<sequence>MGLAKISSLSYLDFSYNHSEGKIPTSTQLQSFEASTDAYLGNTRLCGPPLQTICPEKETLMGGDELDVADGAEWLDMSWFYMGLGVGFGIAFLGVSGWTLFFNIYSRPGYLHHLLYKLAWHYINNASGPNRGPCPPPPVRMFPEDEVQEFWGVYGAFNPRVYNKPI</sequence>
<dbReference type="EMBL" id="JAEACU010000009">
    <property type="protein sequence ID" value="KAH7517539.1"/>
    <property type="molecule type" value="Genomic_DNA"/>
</dbReference>
<reference evidence="9" key="1">
    <citation type="journal article" date="2021" name="Front. Plant Sci.">
        <title>Chromosome-Scale Genome Assembly for Chinese Sour Jujube and Insights Into Its Genome Evolution and Domestication Signature.</title>
        <authorList>
            <person name="Shen L.-Y."/>
            <person name="Luo H."/>
            <person name="Wang X.-L."/>
            <person name="Wang X.-M."/>
            <person name="Qiu X.-J."/>
            <person name="Liu H."/>
            <person name="Zhou S.-S."/>
            <person name="Jia K.-H."/>
            <person name="Nie S."/>
            <person name="Bao Y.-T."/>
            <person name="Zhang R.-G."/>
            <person name="Yun Q.-Z."/>
            <person name="Chai Y.-H."/>
            <person name="Lu J.-Y."/>
            <person name="Li Y."/>
            <person name="Zhao S.-W."/>
            <person name="Mao J.-F."/>
            <person name="Jia S.-G."/>
            <person name="Mao Y.-M."/>
        </authorList>
    </citation>
    <scope>NUCLEOTIDE SEQUENCE</scope>
    <source>
        <strain evidence="9">AT0</strain>
        <tissue evidence="9">Leaf</tissue>
    </source>
</reference>
<keyword evidence="6" id="KW-0675">Receptor</keyword>
<evidence type="ECO:0000256" key="3">
    <source>
        <dbReference type="ARBA" id="ARBA00022729"/>
    </source>
</evidence>
<dbReference type="InterPro" id="IPR046956">
    <property type="entry name" value="RLP23-like"/>
</dbReference>
<dbReference type="AlphaFoldDB" id="A0A978URN9"/>
<keyword evidence="7" id="KW-0325">Glycoprotein</keyword>
<protein>
    <submittedName>
        <fullName evidence="9">Uncharacterized protein</fullName>
    </submittedName>
</protein>
<dbReference type="PANTHER" id="PTHR48063">
    <property type="entry name" value="LRR RECEPTOR-LIKE KINASE"/>
    <property type="match status" value="1"/>
</dbReference>
<keyword evidence="3" id="KW-0732">Signal</keyword>